<comment type="subcellular location">
    <subcellularLocation>
        <location evidence="1">Cytoplasm</location>
    </subcellularLocation>
</comment>
<comment type="catalytic activity">
    <reaction evidence="9">
        <text>DNA(n) + a 2'-deoxyribonucleoside 5'-triphosphate = DNA(n+1) + diphosphate</text>
        <dbReference type="Rhea" id="RHEA:22508"/>
        <dbReference type="Rhea" id="RHEA-COMP:17339"/>
        <dbReference type="Rhea" id="RHEA-COMP:17340"/>
        <dbReference type="ChEBI" id="CHEBI:33019"/>
        <dbReference type="ChEBI" id="CHEBI:61560"/>
        <dbReference type="ChEBI" id="CHEBI:173112"/>
        <dbReference type="EC" id="2.7.7.7"/>
    </reaction>
</comment>
<dbReference type="InterPro" id="IPR004365">
    <property type="entry name" value="NA-bd_OB_tRNA"/>
</dbReference>
<feature type="domain" description="DNA polymerase helix-hairpin-helix motif" evidence="13">
    <location>
        <begin position="769"/>
        <end position="858"/>
    </location>
</feature>
<dbReference type="Pfam" id="PF17657">
    <property type="entry name" value="DNA_pol3_finger"/>
    <property type="match status" value="1"/>
</dbReference>
<dbReference type="NCBIfam" id="TIGR00594">
    <property type="entry name" value="polc"/>
    <property type="match status" value="1"/>
</dbReference>
<dbReference type="InterPro" id="IPR040982">
    <property type="entry name" value="DNA_pol3_finger"/>
</dbReference>
<evidence type="ECO:0000256" key="2">
    <source>
        <dbReference type="ARBA" id="ARBA00009496"/>
    </source>
</evidence>
<dbReference type="InterPro" id="IPR004805">
    <property type="entry name" value="DnaE2/DnaE/PolC"/>
</dbReference>
<evidence type="ECO:0000259" key="11">
    <source>
        <dbReference type="Pfam" id="PF02811"/>
    </source>
</evidence>
<feature type="domain" description="PHP" evidence="11">
    <location>
        <begin position="7"/>
        <end position="119"/>
    </location>
</feature>
<dbReference type="GO" id="GO:0006260">
    <property type="term" value="P:DNA replication"/>
    <property type="evidence" value="ECO:0007669"/>
    <property type="project" value="UniProtKB-KW"/>
</dbReference>
<feature type="domain" description="Bacterial DNA polymerase III alpha subunit NTPase" evidence="12">
    <location>
        <begin position="272"/>
        <end position="530"/>
    </location>
</feature>
<dbReference type="AlphaFoldDB" id="A0A840PQ64"/>
<dbReference type="RefSeq" id="WP_168411915.1">
    <property type="nucleotide sequence ID" value="NZ_JAAXPW010000003.1"/>
</dbReference>
<dbReference type="GO" id="GO:0003887">
    <property type="term" value="F:DNA-directed DNA polymerase activity"/>
    <property type="evidence" value="ECO:0007669"/>
    <property type="project" value="UniProtKB-KW"/>
</dbReference>
<dbReference type="Pfam" id="PF01336">
    <property type="entry name" value="tRNA_anti-codon"/>
    <property type="match status" value="1"/>
</dbReference>
<evidence type="ECO:0000259" key="10">
    <source>
        <dbReference type="Pfam" id="PF01336"/>
    </source>
</evidence>
<dbReference type="CDD" id="cd04485">
    <property type="entry name" value="DnaE_OBF"/>
    <property type="match status" value="1"/>
</dbReference>
<dbReference type="InterPro" id="IPR041931">
    <property type="entry name" value="DNA_pol3_alpha_thumb_dom"/>
</dbReference>
<dbReference type="Pfam" id="PF07733">
    <property type="entry name" value="DNA_pol3_alpha"/>
    <property type="match status" value="1"/>
</dbReference>
<reference evidence="15 16" key="1">
    <citation type="submission" date="2020-08" db="EMBL/GenBank/DDBJ databases">
        <title>Genomic Encyclopedia of Type Strains, Phase IV (KMG-IV): sequencing the most valuable type-strain genomes for metagenomic binning, comparative biology and taxonomic classification.</title>
        <authorList>
            <person name="Goeker M."/>
        </authorList>
    </citation>
    <scope>NUCLEOTIDE SEQUENCE [LARGE SCALE GENOMIC DNA]</scope>
    <source>
        <strain evidence="15 16">DSM 10633</strain>
    </source>
</reference>
<feature type="domain" description="DNA polymerase III alpha subunit finger" evidence="14">
    <location>
        <begin position="533"/>
        <end position="695"/>
    </location>
</feature>
<evidence type="ECO:0000259" key="13">
    <source>
        <dbReference type="Pfam" id="PF14579"/>
    </source>
</evidence>
<feature type="domain" description="OB" evidence="10">
    <location>
        <begin position="946"/>
        <end position="1021"/>
    </location>
</feature>
<comment type="function">
    <text evidence="8">DNA polymerase III is a complex, multichain enzyme responsible for most of the replicative synthesis in bacteria. This DNA polymerase also exhibits 3' to 5' exonuclease activity. The alpha chain is the DNA polymerase.</text>
</comment>
<comment type="similarity">
    <text evidence="2">Belongs to the DNA polymerase type-C family. DnaE subfamily.</text>
</comment>
<dbReference type="GO" id="GO:0008408">
    <property type="term" value="F:3'-5' exonuclease activity"/>
    <property type="evidence" value="ECO:0007669"/>
    <property type="project" value="InterPro"/>
</dbReference>
<dbReference type="GO" id="GO:0005737">
    <property type="term" value="C:cytoplasm"/>
    <property type="evidence" value="ECO:0007669"/>
    <property type="project" value="UniProtKB-SubCell"/>
</dbReference>
<evidence type="ECO:0000256" key="9">
    <source>
        <dbReference type="ARBA" id="ARBA00049244"/>
    </source>
</evidence>
<evidence type="ECO:0000256" key="3">
    <source>
        <dbReference type="ARBA" id="ARBA00012417"/>
    </source>
</evidence>
<dbReference type="PANTHER" id="PTHR32294:SF0">
    <property type="entry name" value="DNA POLYMERASE III SUBUNIT ALPHA"/>
    <property type="match status" value="1"/>
</dbReference>
<evidence type="ECO:0000313" key="15">
    <source>
        <dbReference type="EMBL" id="MBB5148060.1"/>
    </source>
</evidence>
<organism evidence="15 16">
    <name type="scientific">Ureibacillus thermosphaericus</name>
    <dbReference type="NCBI Taxonomy" id="51173"/>
    <lineage>
        <taxon>Bacteria</taxon>
        <taxon>Bacillati</taxon>
        <taxon>Bacillota</taxon>
        <taxon>Bacilli</taxon>
        <taxon>Bacillales</taxon>
        <taxon>Caryophanaceae</taxon>
        <taxon>Ureibacillus</taxon>
    </lineage>
</organism>
<dbReference type="Gene3D" id="1.10.150.870">
    <property type="match status" value="1"/>
</dbReference>
<keyword evidence="4 15" id="KW-0808">Transferase</keyword>
<evidence type="ECO:0000259" key="14">
    <source>
        <dbReference type="Pfam" id="PF17657"/>
    </source>
</evidence>
<evidence type="ECO:0000256" key="4">
    <source>
        <dbReference type="ARBA" id="ARBA00022679"/>
    </source>
</evidence>
<dbReference type="Pfam" id="PF02811">
    <property type="entry name" value="PHP"/>
    <property type="match status" value="1"/>
</dbReference>
<evidence type="ECO:0000256" key="1">
    <source>
        <dbReference type="ARBA" id="ARBA00004496"/>
    </source>
</evidence>
<name>A0A840PQ64_URETH</name>
<evidence type="ECO:0000259" key="12">
    <source>
        <dbReference type="Pfam" id="PF07733"/>
    </source>
</evidence>
<evidence type="ECO:0000256" key="5">
    <source>
        <dbReference type="ARBA" id="ARBA00022695"/>
    </source>
</evidence>
<dbReference type="Gene3D" id="3.20.20.140">
    <property type="entry name" value="Metal-dependent hydrolases"/>
    <property type="match status" value="1"/>
</dbReference>
<dbReference type="InterPro" id="IPR011708">
    <property type="entry name" value="DNA_pol3_alpha_NTPase_dom"/>
</dbReference>
<keyword evidence="7" id="KW-0239">DNA-directed DNA polymerase</keyword>
<accession>A0A840PQ64</accession>
<evidence type="ECO:0000313" key="16">
    <source>
        <dbReference type="Proteomes" id="UP000557217"/>
    </source>
</evidence>
<protein>
    <recommendedName>
        <fullName evidence="3">DNA-directed DNA polymerase</fullName>
        <ecNumber evidence="3">2.7.7.7</ecNumber>
    </recommendedName>
</protein>
<dbReference type="InterPro" id="IPR029460">
    <property type="entry name" value="DNAPol_HHH"/>
</dbReference>
<keyword evidence="16" id="KW-1185">Reference proteome</keyword>
<evidence type="ECO:0000256" key="8">
    <source>
        <dbReference type="ARBA" id="ARBA00025611"/>
    </source>
</evidence>
<proteinExistence type="inferred from homology"/>
<dbReference type="Gene3D" id="1.10.10.1600">
    <property type="entry name" value="Bacterial DNA polymerase III alpha subunit, thumb domain"/>
    <property type="match status" value="1"/>
</dbReference>
<dbReference type="Proteomes" id="UP000557217">
    <property type="component" value="Unassembled WGS sequence"/>
</dbReference>
<keyword evidence="6" id="KW-0235">DNA replication</keyword>
<evidence type="ECO:0000256" key="7">
    <source>
        <dbReference type="ARBA" id="ARBA00022932"/>
    </source>
</evidence>
<comment type="caution">
    <text evidence="15">The sequence shown here is derived from an EMBL/GenBank/DDBJ whole genome shotgun (WGS) entry which is preliminary data.</text>
</comment>
<dbReference type="PANTHER" id="PTHR32294">
    <property type="entry name" value="DNA POLYMERASE III SUBUNIT ALPHA"/>
    <property type="match status" value="1"/>
</dbReference>
<dbReference type="NCBIfam" id="NF004226">
    <property type="entry name" value="PRK05673.1"/>
    <property type="match status" value="1"/>
</dbReference>
<evidence type="ECO:0000256" key="6">
    <source>
        <dbReference type="ARBA" id="ARBA00022705"/>
    </source>
</evidence>
<dbReference type="EMBL" id="JACHGZ010000003">
    <property type="protein sequence ID" value="MBB5148060.1"/>
    <property type="molecule type" value="Genomic_DNA"/>
</dbReference>
<dbReference type="GO" id="GO:0003676">
    <property type="term" value="F:nucleic acid binding"/>
    <property type="evidence" value="ECO:0007669"/>
    <property type="project" value="InterPro"/>
</dbReference>
<sequence length="1024" mass="117005">MSIYPQVRTSADLLKSTIRMEELIPFLIEQKAEACAIVNTKLYGLLPFYHGLKNAGIHPVIGLTARVQFDHIVLPLLIYAQNNDGYKNLLKISSSIAIRDDELLPIQWLKGYSNGIAVVIPIISDDAKWVEHPSSIELLQKLFKGRIWLGISRLEGEKSPFENEVIHLSEKLQIPIMAIHECLYLNREDAFSYRVARSIEMGVKLSEQVQINENYKRHYTPTKHDWLHWFNDREEWLQESRNMLLSCQVDIAQKGHILPKFPLQQGQSAEQVLRMLALKGLKERLKTNAPNEIYIHRLNHELEIICSMGFADYFLIVADFMNFARGQQILTGPGRGSSAGSLVAYCLYITQVDPIRYGLLFERFLNPERVTMPDIDIDFVDTRRQEVIQYVAKKYGEKHVAQIITFGSLSAKAVARDVARMFNFESDTLEMISRLIPNKLGITLKEAYHTSEPLRRWIEEESIRKRWFETALKLEGLPRNASTHAAGVVLSPVPLVEVVPIEKGHDGIFITQWPMQEVEQVGLLKMDFLGLRNLTMIEQIQKMIYYARNEKIDLNEIPLDDHKTFELLQKGDTAGIFQLESEGMKSALREIVPTQFSDIVAVNALYRPGPMQFIPIYAARKKGVQSVEMPHPDLEPILKETYGIIVYQEQIMQIANILAGFSLGQADLLRRAVSKKKREVLEEQRIAFVNGAIHKGYSKEVAESVYQQIVRFADYGFAKSHAVAYSMISYQMAYLKANYPAEFYAVMMTFATGNQEKLFSLIMEARSKGISILRPSLHQSNRVFSVENGNIRYSLSAIKGVSQTFLQKLISARKEQGNFHDIFDLAVSLSGNYFARKWIEPLIKAGALDDFGKDRATLLATIEAAEKHAKIVRPTEEEDLFTSQTSLFGKPKYMEAAPIPNKMKLEFEKEVIGFYLSEHPVTNIRHKLHVNTNSFLLNGLPQNALVKLVGIVESIRQIRTKKGELMAFVQIQDEYGSVSATLFPKQYNECLGWIKEEVLIYLEGNVEYRYNQPQIKVKMIRNVQ</sequence>
<gene>
    <name evidence="15" type="ORF">HNR36_000443</name>
</gene>
<dbReference type="InterPro" id="IPR004013">
    <property type="entry name" value="PHP_dom"/>
</dbReference>
<keyword evidence="5 15" id="KW-0548">Nucleotidyltransferase</keyword>
<dbReference type="Pfam" id="PF14579">
    <property type="entry name" value="HHH_6"/>
    <property type="match status" value="1"/>
</dbReference>
<dbReference type="EC" id="2.7.7.7" evidence="3"/>